<dbReference type="AlphaFoldDB" id="A0A3E5GS04"/>
<dbReference type="CDD" id="cd07808">
    <property type="entry name" value="ASKHA_NBD_FGGY_EcXK-like"/>
    <property type="match status" value="1"/>
</dbReference>
<dbReference type="InterPro" id="IPR016160">
    <property type="entry name" value="Ald_DH_CS_CYS"/>
</dbReference>
<keyword evidence="2" id="KW-0808">Transferase</keyword>
<accession>A0A3E5GS04</accession>
<dbReference type="Proteomes" id="UP000261055">
    <property type="component" value="Unassembled WGS sequence"/>
</dbReference>
<dbReference type="PANTHER" id="PTHR43095:SF5">
    <property type="entry name" value="XYLULOSE KINASE"/>
    <property type="match status" value="1"/>
</dbReference>
<sequence length="511" mass="56435">MNQIYLGIDCGTTSIKCMAINEKGKKLYVASRMHVTNSPKEGWMEQEPAGWVQPMFETVRECVSAVGKERIKALALSGHMSSPVFLDDKNQPLYPCMTVGDARCEKQAESLIKGYEDKFKTRTNNKPLACFVAPKILWFIQNEPEKYKQTKTVVMAKDYLRYVLTGILNTDTTDAGNTLLFDEKSGTWDEDFITELGIRSDIFPKIVQATDYVGSVLPDIAKECNLPSEVSVYCGGADMACSQIGTGSFKEGILAITLSTSGQACMNISDHMDVGYGKVTFHPSVVKGKRYAMGSVFSGGLALNWCYRMLSGKEKLSKEDLNKMSLLAGKSISEKPGSDGVVFLPFLTGSGSPYFCPTDRASLVGMSTTTNDKSVFQAVMEGVSYNIKESVELMSEMAGEITTIYLSGGGTHVKAWIRVLTDIIGKKIHILEESDASTLGAALIAAAGDRQELNFEKISAEAMRVVETVVPDMNRTEKYKYLYSVYKEYYQMLQVMYQKIEDFVKEGGKCE</sequence>
<keyword evidence="4" id="KW-0560">Oxidoreductase</keyword>
<evidence type="ECO:0000259" key="5">
    <source>
        <dbReference type="Pfam" id="PF00370"/>
    </source>
</evidence>
<dbReference type="SUPFAM" id="SSF53067">
    <property type="entry name" value="Actin-like ATPase domain"/>
    <property type="match status" value="2"/>
</dbReference>
<organism evidence="7 8">
    <name type="scientific">Dorea formicigenerans</name>
    <dbReference type="NCBI Taxonomy" id="39486"/>
    <lineage>
        <taxon>Bacteria</taxon>
        <taxon>Bacillati</taxon>
        <taxon>Bacillota</taxon>
        <taxon>Clostridia</taxon>
        <taxon>Lachnospirales</taxon>
        <taxon>Lachnospiraceae</taxon>
        <taxon>Dorea</taxon>
    </lineage>
</organism>
<evidence type="ECO:0008006" key="9">
    <source>
        <dbReference type="Google" id="ProtNLM"/>
    </source>
</evidence>
<dbReference type="Pfam" id="PF02782">
    <property type="entry name" value="FGGY_C"/>
    <property type="match status" value="1"/>
</dbReference>
<proteinExistence type="inferred from homology"/>
<gene>
    <name evidence="7" type="ORF">DXB12_09705</name>
</gene>
<evidence type="ECO:0000313" key="7">
    <source>
        <dbReference type="EMBL" id="RGO50125.1"/>
    </source>
</evidence>
<name>A0A3E5GS04_9FIRM</name>
<comment type="caution">
    <text evidence="7">The sequence shown here is derived from an EMBL/GenBank/DDBJ whole genome shotgun (WGS) entry which is preliminary data.</text>
</comment>
<keyword evidence="8" id="KW-1185">Reference proteome</keyword>
<dbReference type="InterPro" id="IPR050406">
    <property type="entry name" value="FGGY_Carb_Kinase"/>
</dbReference>
<dbReference type="InterPro" id="IPR000577">
    <property type="entry name" value="Carb_kinase_FGGY"/>
</dbReference>
<feature type="domain" description="Carbohydrate kinase FGGY N-terminal" evidence="5">
    <location>
        <begin position="4"/>
        <end position="245"/>
    </location>
</feature>
<keyword evidence="3" id="KW-0418">Kinase</keyword>
<evidence type="ECO:0000256" key="1">
    <source>
        <dbReference type="ARBA" id="ARBA00009156"/>
    </source>
</evidence>
<evidence type="ECO:0000313" key="8">
    <source>
        <dbReference type="Proteomes" id="UP000261055"/>
    </source>
</evidence>
<reference evidence="7 8" key="1">
    <citation type="submission" date="2018-08" db="EMBL/GenBank/DDBJ databases">
        <title>A genome reference for cultivated species of the human gut microbiota.</title>
        <authorList>
            <person name="Zou Y."/>
            <person name="Xue W."/>
            <person name="Luo G."/>
        </authorList>
    </citation>
    <scope>NUCLEOTIDE SEQUENCE [LARGE SCALE GENOMIC DNA]</scope>
    <source>
        <strain evidence="7 8">OM02-12</strain>
    </source>
</reference>
<evidence type="ECO:0000259" key="6">
    <source>
        <dbReference type="Pfam" id="PF02782"/>
    </source>
</evidence>
<comment type="similarity">
    <text evidence="1">Belongs to the FGGY kinase family.</text>
</comment>
<dbReference type="EMBL" id="QSVQ01000010">
    <property type="protein sequence ID" value="RGO50125.1"/>
    <property type="molecule type" value="Genomic_DNA"/>
</dbReference>
<dbReference type="PANTHER" id="PTHR43095">
    <property type="entry name" value="SUGAR KINASE"/>
    <property type="match status" value="1"/>
</dbReference>
<dbReference type="GO" id="GO:0016491">
    <property type="term" value="F:oxidoreductase activity"/>
    <property type="evidence" value="ECO:0007669"/>
    <property type="project" value="UniProtKB-KW"/>
</dbReference>
<dbReference type="GO" id="GO:0005975">
    <property type="term" value="P:carbohydrate metabolic process"/>
    <property type="evidence" value="ECO:0007669"/>
    <property type="project" value="InterPro"/>
</dbReference>
<dbReference type="GO" id="GO:0016301">
    <property type="term" value="F:kinase activity"/>
    <property type="evidence" value="ECO:0007669"/>
    <property type="project" value="UniProtKB-KW"/>
</dbReference>
<dbReference type="InterPro" id="IPR043129">
    <property type="entry name" value="ATPase_NBD"/>
</dbReference>
<dbReference type="RefSeq" id="WP_117613634.1">
    <property type="nucleotide sequence ID" value="NZ_QSVQ01000010.1"/>
</dbReference>
<dbReference type="PROSITE" id="PS00070">
    <property type="entry name" value="ALDEHYDE_DEHYDR_CYS"/>
    <property type="match status" value="1"/>
</dbReference>
<evidence type="ECO:0000256" key="3">
    <source>
        <dbReference type="ARBA" id="ARBA00022777"/>
    </source>
</evidence>
<evidence type="ECO:0000256" key="4">
    <source>
        <dbReference type="ARBA" id="ARBA00023002"/>
    </source>
</evidence>
<protein>
    <recommendedName>
        <fullName evidence="9">Xylulokinase</fullName>
    </recommendedName>
</protein>
<evidence type="ECO:0000256" key="2">
    <source>
        <dbReference type="ARBA" id="ARBA00022679"/>
    </source>
</evidence>
<feature type="domain" description="Carbohydrate kinase FGGY C-terminal" evidence="6">
    <location>
        <begin position="280"/>
        <end position="447"/>
    </location>
</feature>
<dbReference type="Pfam" id="PF00370">
    <property type="entry name" value="FGGY_N"/>
    <property type="match status" value="1"/>
</dbReference>
<dbReference type="Gene3D" id="3.30.420.40">
    <property type="match status" value="2"/>
</dbReference>
<dbReference type="InterPro" id="IPR018485">
    <property type="entry name" value="FGGY_C"/>
</dbReference>
<dbReference type="PIRSF" id="PIRSF000538">
    <property type="entry name" value="GlpK"/>
    <property type="match status" value="1"/>
</dbReference>
<dbReference type="InterPro" id="IPR018484">
    <property type="entry name" value="FGGY_N"/>
</dbReference>